<organism evidence="10 11">
    <name type="scientific">Cavenderia fasciculata</name>
    <name type="common">Slime mold</name>
    <name type="synonym">Dictyostelium fasciculatum</name>
    <dbReference type="NCBI Taxonomy" id="261658"/>
    <lineage>
        <taxon>Eukaryota</taxon>
        <taxon>Amoebozoa</taxon>
        <taxon>Evosea</taxon>
        <taxon>Eumycetozoa</taxon>
        <taxon>Dictyostelia</taxon>
        <taxon>Acytosteliales</taxon>
        <taxon>Cavenderiaceae</taxon>
        <taxon>Cavenderia</taxon>
    </lineage>
</organism>
<dbReference type="OrthoDB" id="19919at2759"/>
<feature type="region of interest" description="Disordered" evidence="8">
    <location>
        <begin position="196"/>
        <end position="217"/>
    </location>
</feature>
<dbReference type="PANTHER" id="PTHR45683">
    <property type="entry name" value="MITOCHONDRIAL NICOTINAMIDE ADENINE DINUCLEOTIDE TRANSPORTER 1-RELATED-RELATED"/>
    <property type="match status" value="1"/>
</dbReference>
<evidence type="ECO:0000313" key="11">
    <source>
        <dbReference type="Proteomes" id="UP000007797"/>
    </source>
</evidence>
<evidence type="ECO:0000256" key="7">
    <source>
        <dbReference type="ARBA" id="ARBA00023136"/>
    </source>
</evidence>
<dbReference type="EMBL" id="GL883029">
    <property type="protein sequence ID" value="EGG13901.1"/>
    <property type="molecule type" value="Genomic_DNA"/>
</dbReference>
<reference evidence="11" key="1">
    <citation type="journal article" date="2011" name="Genome Res.">
        <title>Phylogeny-wide analysis of social amoeba genomes highlights ancient origins for complex intercellular communication.</title>
        <authorList>
            <person name="Heidel A.J."/>
            <person name="Lawal H.M."/>
            <person name="Felder M."/>
            <person name="Schilde C."/>
            <person name="Helps N.R."/>
            <person name="Tunggal B."/>
            <person name="Rivero F."/>
            <person name="John U."/>
            <person name="Schleicher M."/>
            <person name="Eichinger L."/>
            <person name="Platzer M."/>
            <person name="Noegel A.A."/>
            <person name="Schaap P."/>
            <person name="Gloeckner G."/>
        </authorList>
    </citation>
    <scope>NUCLEOTIDE SEQUENCE [LARGE SCALE GENOMIC DNA]</scope>
    <source>
        <strain evidence="11">SH3</strain>
    </source>
</reference>
<keyword evidence="11" id="KW-1185">Reference proteome</keyword>
<feature type="compositionally biased region" description="Acidic residues" evidence="8">
    <location>
        <begin position="428"/>
        <end position="441"/>
    </location>
</feature>
<gene>
    <name evidence="10" type="ORF">DFA_11662</name>
</gene>
<keyword evidence="7 9" id="KW-0472">Membrane</keyword>
<dbReference type="GeneID" id="14865472"/>
<feature type="transmembrane region" description="Helical" evidence="9">
    <location>
        <begin position="388"/>
        <end position="407"/>
    </location>
</feature>
<name>F4QDV4_CACFS</name>
<evidence type="ECO:0000313" key="10">
    <source>
        <dbReference type="EMBL" id="EGG13901.1"/>
    </source>
</evidence>
<sequence length="489" mass="55072">MDTTTTNNNNNNNINNNNNNINDNGNLQKNNIAINGTNQDTAFDVVLQWCSLACSKLIFHPIEFPIHALTTFIQSTPTPQPIKSSASKFYLFKKALSPSSSPTITTTASLSSTSLSTSSSLSTINTLANNLGVSSLDNLTPQQFTSESLWKLFKQKGYHIYDGGLVYLAHNMIVIIFNFAQRYVSTVYNSHTIITSTRPTTTNHHDRDDNGQDDEDSYVDDDDKIVVVLTKDQFERRKKIGKMLDILLSLLKNGLTLPLDVLMTRLIVHRFYKSNSTSDCTLKGIFKNEGLVNGLYAGWEVVALKSLLETIFKFIDNRLVHSNRRGPFTPTEKSPAQILLLCIKISLDYILNVLKVRLNIRNTGFFKTLKTIYKLEGIRGLFSGLNTYFILFPLWMIGILLANVIFVKLKQKMVRKLPPKSKNQNQETGEDQDIDDEDQEENTGVGVSDITTLSSLADHHNSDQQDDDDEDGDISFDEKDQQQQQHNSQ</sequence>
<evidence type="ECO:0000256" key="9">
    <source>
        <dbReference type="SAM" id="Phobius"/>
    </source>
</evidence>
<dbReference type="OMA" id="HIYDGGL"/>
<dbReference type="InterPro" id="IPR023395">
    <property type="entry name" value="MCP_dom_sf"/>
</dbReference>
<evidence type="ECO:0000256" key="4">
    <source>
        <dbReference type="ARBA" id="ARBA00022692"/>
    </source>
</evidence>
<evidence type="ECO:0000256" key="2">
    <source>
        <dbReference type="ARBA" id="ARBA00006375"/>
    </source>
</evidence>
<keyword evidence="6 9" id="KW-1133">Transmembrane helix</keyword>
<dbReference type="GO" id="GO:0006862">
    <property type="term" value="P:nucleotide transport"/>
    <property type="evidence" value="ECO:0007669"/>
    <property type="project" value="InterPro"/>
</dbReference>
<evidence type="ECO:0000256" key="3">
    <source>
        <dbReference type="ARBA" id="ARBA00022448"/>
    </source>
</evidence>
<feature type="region of interest" description="Disordered" evidence="8">
    <location>
        <begin position="417"/>
        <end position="489"/>
    </location>
</feature>
<keyword evidence="3" id="KW-0813">Transport</keyword>
<evidence type="ECO:0000256" key="1">
    <source>
        <dbReference type="ARBA" id="ARBA00004370"/>
    </source>
</evidence>
<comment type="similarity">
    <text evidence="2">Belongs to the mitochondrial carrier (TC 2.A.29) family.</text>
</comment>
<evidence type="ECO:0000256" key="8">
    <source>
        <dbReference type="SAM" id="MobiDB-lite"/>
    </source>
</evidence>
<evidence type="ECO:0000256" key="5">
    <source>
        <dbReference type="ARBA" id="ARBA00022737"/>
    </source>
</evidence>
<keyword evidence="4 9" id="KW-0812">Transmembrane</keyword>
<feature type="compositionally biased region" description="Acidic residues" evidence="8">
    <location>
        <begin position="464"/>
        <end position="475"/>
    </location>
</feature>
<dbReference type="AlphaFoldDB" id="F4QDV4"/>
<feature type="compositionally biased region" description="Low complexity" evidence="8">
    <location>
        <begin position="7"/>
        <end position="22"/>
    </location>
</feature>
<proteinExistence type="inferred from homology"/>
<evidence type="ECO:0000256" key="6">
    <source>
        <dbReference type="ARBA" id="ARBA00022989"/>
    </source>
</evidence>
<dbReference type="GO" id="GO:0016020">
    <property type="term" value="C:membrane"/>
    <property type="evidence" value="ECO:0007669"/>
    <property type="project" value="UniProtKB-SubCell"/>
</dbReference>
<dbReference type="RefSeq" id="XP_004350609.1">
    <property type="nucleotide sequence ID" value="XM_004350558.1"/>
</dbReference>
<keyword evidence="5" id="KW-0677">Repeat</keyword>
<protein>
    <submittedName>
        <fullName evidence="10">Mitochondrial substrate carrier family protein</fullName>
    </submittedName>
</protein>
<dbReference type="Gene3D" id="1.50.40.10">
    <property type="entry name" value="Mitochondrial carrier domain"/>
    <property type="match status" value="1"/>
</dbReference>
<comment type="subcellular location">
    <subcellularLocation>
        <location evidence="1">Membrane</location>
    </subcellularLocation>
</comment>
<dbReference type="InterPro" id="IPR044712">
    <property type="entry name" value="SLC25A32-like"/>
</dbReference>
<dbReference type="KEGG" id="dfa:DFA_11662"/>
<dbReference type="GO" id="GO:0055085">
    <property type="term" value="P:transmembrane transport"/>
    <property type="evidence" value="ECO:0007669"/>
    <property type="project" value="InterPro"/>
</dbReference>
<dbReference type="Proteomes" id="UP000007797">
    <property type="component" value="Unassembled WGS sequence"/>
</dbReference>
<accession>F4QDV4</accession>
<feature type="region of interest" description="Disordered" evidence="8">
    <location>
        <begin position="1"/>
        <end position="22"/>
    </location>
</feature>
<dbReference type="SUPFAM" id="SSF103506">
    <property type="entry name" value="Mitochondrial carrier"/>
    <property type="match status" value="1"/>
</dbReference>